<evidence type="ECO:0000313" key="1">
    <source>
        <dbReference type="EMBL" id="KAF6207603.1"/>
    </source>
</evidence>
<comment type="caution">
    <text evidence="1">The sequence shown here is derived from an EMBL/GenBank/DDBJ whole genome shotgun (WGS) entry which is preliminary data.</text>
</comment>
<accession>A0A6A4K6E7</accession>
<gene>
    <name evidence="1" type="ORF">GE061_016050</name>
</gene>
<name>A0A6A4K6E7_APOLU</name>
<dbReference type="AlphaFoldDB" id="A0A6A4K6E7"/>
<evidence type="ECO:0000313" key="2">
    <source>
        <dbReference type="Proteomes" id="UP000466442"/>
    </source>
</evidence>
<protein>
    <submittedName>
        <fullName evidence="1">Uncharacterized protein</fullName>
    </submittedName>
</protein>
<sequence length="78" mass="8395">MRSGVVIRVAAAVLLAAAASADQEDVHVITRPLTSGELLSSFQLFHEQTIHDLDGEQGSDIPTETPTTKRIWRGVLIG</sequence>
<keyword evidence="2" id="KW-1185">Reference proteome</keyword>
<dbReference type="EMBL" id="WIXP02000007">
    <property type="protein sequence ID" value="KAF6207603.1"/>
    <property type="molecule type" value="Genomic_DNA"/>
</dbReference>
<reference evidence="1" key="1">
    <citation type="journal article" date="2021" name="Mol. Ecol. Resour.">
        <title>Apolygus lucorum genome provides insights into omnivorousness and mesophyll feeding.</title>
        <authorList>
            <person name="Liu Y."/>
            <person name="Liu H."/>
            <person name="Wang H."/>
            <person name="Huang T."/>
            <person name="Liu B."/>
            <person name="Yang B."/>
            <person name="Yin L."/>
            <person name="Li B."/>
            <person name="Zhang Y."/>
            <person name="Zhang S."/>
            <person name="Jiang F."/>
            <person name="Zhang X."/>
            <person name="Ren Y."/>
            <person name="Wang B."/>
            <person name="Wang S."/>
            <person name="Lu Y."/>
            <person name="Wu K."/>
            <person name="Fan W."/>
            <person name="Wang G."/>
        </authorList>
    </citation>
    <scope>NUCLEOTIDE SEQUENCE</scope>
    <source>
        <strain evidence="1">12Hb</strain>
    </source>
</reference>
<organism evidence="1 2">
    <name type="scientific">Apolygus lucorum</name>
    <name type="common">Small green plant bug</name>
    <name type="synonym">Lygocoris lucorum</name>
    <dbReference type="NCBI Taxonomy" id="248454"/>
    <lineage>
        <taxon>Eukaryota</taxon>
        <taxon>Metazoa</taxon>
        <taxon>Ecdysozoa</taxon>
        <taxon>Arthropoda</taxon>
        <taxon>Hexapoda</taxon>
        <taxon>Insecta</taxon>
        <taxon>Pterygota</taxon>
        <taxon>Neoptera</taxon>
        <taxon>Paraneoptera</taxon>
        <taxon>Hemiptera</taxon>
        <taxon>Heteroptera</taxon>
        <taxon>Panheteroptera</taxon>
        <taxon>Cimicomorpha</taxon>
        <taxon>Miridae</taxon>
        <taxon>Mirini</taxon>
        <taxon>Apolygus</taxon>
    </lineage>
</organism>
<dbReference type="Proteomes" id="UP000466442">
    <property type="component" value="Unassembled WGS sequence"/>
</dbReference>
<proteinExistence type="predicted"/>